<feature type="domain" description="DSBA-like thioredoxin" evidence="1">
    <location>
        <begin position="17"/>
        <end position="182"/>
    </location>
</feature>
<dbReference type="InterPro" id="IPR036249">
    <property type="entry name" value="Thioredoxin-like_sf"/>
</dbReference>
<dbReference type="SUPFAM" id="SSF52833">
    <property type="entry name" value="Thioredoxin-like"/>
    <property type="match status" value="1"/>
</dbReference>
<evidence type="ECO:0000313" key="3">
    <source>
        <dbReference type="Proteomes" id="UP001597094"/>
    </source>
</evidence>
<evidence type="ECO:0000313" key="2">
    <source>
        <dbReference type="EMBL" id="MFD1186034.1"/>
    </source>
</evidence>
<dbReference type="RefSeq" id="WP_377524972.1">
    <property type="nucleotide sequence ID" value="NZ_JBHTLD010000048.1"/>
</dbReference>
<evidence type="ECO:0000259" key="1">
    <source>
        <dbReference type="Pfam" id="PF01323"/>
    </source>
</evidence>
<dbReference type="CDD" id="cd03025">
    <property type="entry name" value="DsbA_FrnE_like"/>
    <property type="match status" value="1"/>
</dbReference>
<name>A0ABW3SME1_9BACT</name>
<organism evidence="2 3">
    <name type="scientific">Pontibacter rugosus</name>
    <dbReference type="NCBI Taxonomy" id="1745966"/>
    <lineage>
        <taxon>Bacteria</taxon>
        <taxon>Pseudomonadati</taxon>
        <taxon>Bacteroidota</taxon>
        <taxon>Cytophagia</taxon>
        <taxon>Cytophagales</taxon>
        <taxon>Hymenobacteraceae</taxon>
        <taxon>Pontibacter</taxon>
    </lineage>
</organism>
<dbReference type="Gene3D" id="1.10.472.60">
    <property type="entry name" value="putative protein disulfide isomerase domain"/>
    <property type="match status" value="1"/>
</dbReference>
<comment type="caution">
    <text evidence="2">The sequence shown here is derived from an EMBL/GenBank/DDBJ whole genome shotgun (WGS) entry which is preliminary data.</text>
</comment>
<protein>
    <submittedName>
        <fullName evidence="2">DsbA family protein</fullName>
    </submittedName>
</protein>
<sequence>MEKTTASLSLLYVTNPMCSWCYGTTPVVRRLRALWQDKLQVQVLFGDLQAHASKPLQLEQKEQLAISWHRVQEQTILPFDFRFFTQKDFVFSTEPACRALLCVRLLRPALLLEVLRAFHSAFFVDNLDLKDINVLVRLVKMFGIPENLFLTLFESEEIAVQLEEEFAYVDSIGASTFPSLYLKKAAGIERLTAGYVGLRELEQRLYQQL</sequence>
<dbReference type="EMBL" id="JBHTLD010000048">
    <property type="protein sequence ID" value="MFD1186034.1"/>
    <property type="molecule type" value="Genomic_DNA"/>
</dbReference>
<dbReference type="Proteomes" id="UP001597094">
    <property type="component" value="Unassembled WGS sequence"/>
</dbReference>
<dbReference type="Gene3D" id="3.40.30.10">
    <property type="entry name" value="Glutaredoxin"/>
    <property type="match status" value="1"/>
</dbReference>
<reference evidence="3" key="1">
    <citation type="journal article" date="2019" name="Int. J. Syst. Evol. Microbiol.">
        <title>The Global Catalogue of Microorganisms (GCM) 10K type strain sequencing project: providing services to taxonomists for standard genome sequencing and annotation.</title>
        <authorList>
            <consortium name="The Broad Institute Genomics Platform"/>
            <consortium name="The Broad Institute Genome Sequencing Center for Infectious Disease"/>
            <person name="Wu L."/>
            <person name="Ma J."/>
        </authorList>
    </citation>
    <scope>NUCLEOTIDE SEQUENCE [LARGE SCALE GENOMIC DNA]</scope>
    <source>
        <strain evidence="3">JCM 31319</strain>
    </source>
</reference>
<proteinExistence type="predicted"/>
<keyword evidence="3" id="KW-1185">Reference proteome</keyword>
<dbReference type="Pfam" id="PF01323">
    <property type="entry name" value="DSBA"/>
    <property type="match status" value="1"/>
</dbReference>
<accession>A0ABW3SME1</accession>
<dbReference type="InterPro" id="IPR001853">
    <property type="entry name" value="DSBA-like_thioredoxin_dom"/>
</dbReference>
<gene>
    <name evidence="2" type="ORF">ACFQ2O_07450</name>
</gene>